<dbReference type="PANTHER" id="PTHR36512">
    <property type="entry name" value="D-AMINOPEPTIDASE"/>
    <property type="match status" value="1"/>
</dbReference>
<dbReference type="Pfam" id="PF03576">
    <property type="entry name" value="Peptidase_S58"/>
    <property type="match status" value="1"/>
</dbReference>
<evidence type="ECO:0000313" key="3">
    <source>
        <dbReference type="Proteomes" id="UP000187608"/>
    </source>
</evidence>
<dbReference type="Proteomes" id="UP000187608">
    <property type="component" value="Unassembled WGS sequence"/>
</dbReference>
<organism evidence="2 3">
    <name type="scientific">Salimicrobium flavidum</name>
    <dbReference type="NCBI Taxonomy" id="570947"/>
    <lineage>
        <taxon>Bacteria</taxon>
        <taxon>Bacillati</taxon>
        <taxon>Bacillota</taxon>
        <taxon>Bacilli</taxon>
        <taxon>Bacillales</taxon>
        <taxon>Bacillaceae</taxon>
        <taxon>Salimicrobium</taxon>
    </lineage>
</organism>
<dbReference type="EMBL" id="FTOC01000006">
    <property type="protein sequence ID" value="SIS49304.1"/>
    <property type="molecule type" value="Genomic_DNA"/>
</dbReference>
<dbReference type="Gene3D" id="3.60.70.12">
    <property type="entry name" value="L-amino peptidase D-ALA esterase/amidase"/>
    <property type="match status" value="1"/>
</dbReference>
<comment type="similarity">
    <text evidence="1">Belongs to the peptidase S58 family.</text>
</comment>
<evidence type="ECO:0000256" key="1">
    <source>
        <dbReference type="ARBA" id="ARBA00007068"/>
    </source>
</evidence>
<dbReference type="CDD" id="cd02253">
    <property type="entry name" value="DmpA"/>
    <property type="match status" value="1"/>
</dbReference>
<keyword evidence="3" id="KW-1185">Reference proteome</keyword>
<dbReference type="AlphaFoldDB" id="A0A1N7JJ73"/>
<dbReference type="PANTHER" id="PTHR36512:SF3">
    <property type="entry name" value="BLR5678 PROTEIN"/>
    <property type="match status" value="1"/>
</dbReference>
<protein>
    <submittedName>
        <fullName evidence="2">D-aminopeptidase</fullName>
    </submittedName>
</protein>
<gene>
    <name evidence="2" type="ORF">SAMN05421687_106128</name>
</gene>
<sequence>MTETNNQQFFSTSMEKGATNSITDVEGVLVGHETISQGSTQTGVTAILPHGGNMFRQKVTAASHVINGFGKTSGLVQLDELGVLETPILLSNTLAVGTCFNALVDHALEQNEEIGRDTGTVNPVIGECNDMFINDIRKRSVRTEHARSAILSAGKTFEEGSVGAGRGMMCYSLKGGIGSSSRLVKVNDHTYSLGVLVLTNFGLMKDLRVGGNPIGAYWSEQIRPALHEDKGSVMIITATDLPVSHRQLQRVLKRAVTGLARTGSVISNGSGDIVIGFSTAEGDPSLQESCLDDAFRAIGEATEESVIRSLQKATPVTGREDFRPATWTEMMEEFPYF</sequence>
<reference evidence="3" key="1">
    <citation type="submission" date="2017-01" db="EMBL/GenBank/DDBJ databases">
        <authorList>
            <person name="Varghese N."/>
            <person name="Submissions S."/>
        </authorList>
    </citation>
    <scope>NUCLEOTIDE SEQUENCE [LARGE SCALE GENOMIC DNA]</scope>
    <source>
        <strain evidence="3">DSM 23127</strain>
    </source>
</reference>
<keyword evidence="2" id="KW-0378">Hydrolase</keyword>
<dbReference type="RefSeq" id="WP_076559222.1">
    <property type="nucleotide sequence ID" value="NZ_FTOC01000006.1"/>
</dbReference>
<dbReference type="OrthoDB" id="9770388at2"/>
<dbReference type="GO" id="GO:0004177">
    <property type="term" value="F:aminopeptidase activity"/>
    <property type="evidence" value="ECO:0007669"/>
    <property type="project" value="UniProtKB-KW"/>
</dbReference>
<evidence type="ECO:0000313" key="2">
    <source>
        <dbReference type="EMBL" id="SIS49304.1"/>
    </source>
</evidence>
<dbReference type="SUPFAM" id="SSF56266">
    <property type="entry name" value="DmpA/ArgJ-like"/>
    <property type="match status" value="1"/>
</dbReference>
<dbReference type="InterPro" id="IPR016117">
    <property type="entry name" value="ArgJ-like_dom_sf"/>
</dbReference>
<dbReference type="InterPro" id="IPR005321">
    <property type="entry name" value="Peptidase_S58_DmpA"/>
</dbReference>
<proteinExistence type="inferred from homology"/>
<keyword evidence="2" id="KW-0645">Protease</keyword>
<name>A0A1N7JJ73_9BACI</name>
<keyword evidence="2" id="KW-0031">Aminopeptidase</keyword>
<accession>A0A1N7JJ73</accession>